<dbReference type="OrthoDB" id="793469at2"/>
<dbReference type="Proteomes" id="UP000293331">
    <property type="component" value="Unassembled WGS sequence"/>
</dbReference>
<organism evidence="1 2">
    <name type="scientific">Mucilaginibacter terrigena</name>
    <dbReference type="NCBI Taxonomy" id="2492395"/>
    <lineage>
        <taxon>Bacteria</taxon>
        <taxon>Pseudomonadati</taxon>
        <taxon>Bacteroidota</taxon>
        <taxon>Sphingobacteriia</taxon>
        <taxon>Sphingobacteriales</taxon>
        <taxon>Sphingobacteriaceae</taxon>
        <taxon>Mucilaginibacter</taxon>
    </lineage>
</organism>
<accession>A0A4Q5LIS2</accession>
<gene>
    <name evidence="1" type="ORF">EWM62_17905</name>
</gene>
<name>A0A4Q5LIS2_9SPHI</name>
<keyword evidence="2" id="KW-1185">Reference proteome</keyword>
<evidence type="ECO:0000313" key="2">
    <source>
        <dbReference type="Proteomes" id="UP000293331"/>
    </source>
</evidence>
<reference evidence="1 2" key="1">
    <citation type="submission" date="2019-02" db="EMBL/GenBank/DDBJ databases">
        <title>Bacterial novel species Mucilaginibacter sp. 17JY9-4 isolated from soil.</title>
        <authorList>
            <person name="Jung H.-Y."/>
        </authorList>
    </citation>
    <scope>NUCLEOTIDE SEQUENCE [LARGE SCALE GENOMIC DNA]</scope>
    <source>
        <strain evidence="1 2">17JY9-4</strain>
    </source>
</reference>
<dbReference type="AlphaFoldDB" id="A0A4Q5LIS2"/>
<dbReference type="EMBL" id="SEWG01000009">
    <property type="protein sequence ID" value="RYU86529.1"/>
    <property type="molecule type" value="Genomic_DNA"/>
</dbReference>
<sequence length="129" mass="14504">MKSKEEILNSYYSHAADGTPEIAADGLLQAMEDYRLQAEEGAFNAARELNNGQPIFATFADYKANLQAKTGSLPKEDTIRLIADSIIEQFLPDDPDHHTFEFSFKAEGANHTVVYKRNTTGQWEYTGRK</sequence>
<dbReference type="RefSeq" id="WP_129878049.1">
    <property type="nucleotide sequence ID" value="NZ_SEWG01000009.1"/>
</dbReference>
<evidence type="ECO:0000313" key="1">
    <source>
        <dbReference type="EMBL" id="RYU86529.1"/>
    </source>
</evidence>
<protein>
    <submittedName>
        <fullName evidence="1">Uncharacterized protein</fullName>
    </submittedName>
</protein>
<comment type="caution">
    <text evidence="1">The sequence shown here is derived from an EMBL/GenBank/DDBJ whole genome shotgun (WGS) entry which is preliminary data.</text>
</comment>
<proteinExistence type="predicted"/>